<name>A0A0L6VS67_9BASI</name>
<sequence>MNSAVRQQMLVKKEQIESSRFQGHLFKENGAVRRETNVLRKNAVEEPSIITCSLPSLVSSLGDFAQVPFVSVHSPPHELLKVHNSVPTRRLIRITDQSGQAAFKCSPEHTLAATPTGYSAKTMNPSLKAGDVCKCKYCVFKKACSPRVFLCSWEWVSRFLPYFCLILLFPVRNKNLITATENTTRSVKPTVLQLNWFIRPHHSTRFLCHIMCGYFHSNFHSSPLIQVNHIIRDWNNQERQGKEKKKPHTHPILSVRKQTVSTRMCPGGDGKLTCVPVLIITPTPNTRLSQPSYPNTFLIWFQIFFLLNPIHLPAAAGKPFDFEPPGMRISNEETAGDGMSHENTWFFPLSIGYNSTDPVGPYIWAEVRGRLWGTFGPYGMAFQFNVENMGSEKESHQLKSENSC</sequence>
<dbReference type="VEuPathDB" id="FungiDB:VP01_1129g3"/>
<evidence type="ECO:0000313" key="2">
    <source>
        <dbReference type="Proteomes" id="UP000037035"/>
    </source>
</evidence>
<organism evidence="1 2">
    <name type="scientific">Puccinia sorghi</name>
    <dbReference type="NCBI Taxonomy" id="27349"/>
    <lineage>
        <taxon>Eukaryota</taxon>
        <taxon>Fungi</taxon>
        <taxon>Dikarya</taxon>
        <taxon>Basidiomycota</taxon>
        <taxon>Pucciniomycotina</taxon>
        <taxon>Pucciniomycetes</taxon>
        <taxon>Pucciniales</taxon>
        <taxon>Pucciniaceae</taxon>
        <taxon>Puccinia</taxon>
    </lineage>
</organism>
<reference evidence="1 2" key="1">
    <citation type="submission" date="2015-08" db="EMBL/GenBank/DDBJ databases">
        <title>Next Generation Sequencing and Analysis of the Genome of Puccinia sorghi L Schw, the Causal Agent of Maize Common Rust.</title>
        <authorList>
            <person name="Rochi L."/>
            <person name="Burguener G."/>
            <person name="Darino M."/>
            <person name="Turjanski A."/>
            <person name="Kreff E."/>
            <person name="Dieguez M.J."/>
            <person name="Sacco F."/>
        </authorList>
    </citation>
    <scope>NUCLEOTIDE SEQUENCE [LARGE SCALE GENOMIC DNA]</scope>
    <source>
        <strain evidence="1 2">RO10H11247</strain>
    </source>
</reference>
<proteinExistence type="predicted"/>
<protein>
    <submittedName>
        <fullName evidence="1">Uncharacterized protein</fullName>
    </submittedName>
</protein>
<dbReference type="Proteomes" id="UP000037035">
    <property type="component" value="Unassembled WGS sequence"/>
</dbReference>
<accession>A0A0L6VS67</accession>
<gene>
    <name evidence="1" type="ORF">VP01_1129g3</name>
</gene>
<dbReference type="EMBL" id="LAVV01001443">
    <property type="protein sequence ID" value="KNZ63546.1"/>
    <property type="molecule type" value="Genomic_DNA"/>
</dbReference>
<evidence type="ECO:0000313" key="1">
    <source>
        <dbReference type="EMBL" id="KNZ63546.1"/>
    </source>
</evidence>
<comment type="caution">
    <text evidence="1">The sequence shown here is derived from an EMBL/GenBank/DDBJ whole genome shotgun (WGS) entry which is preliminary data.</text>
</comment>
<dbReference type="AlphaFoldDB" id="A0A0L6VS67"/>
<keyword evidence="2" id="KW-1185">Reference proteome</keyword>